<protein>
    <submittedName>
        <fullName evidence="2">Uncharacterized protein</fullName>
    </submittedName>
</protein>
<feature type="non-terminal residue" evidence="2">
    <location>
        <position position="1"/>
    </location>
</feature>
<evidence type="ECO:0000256" key="1">
    <source>
        <dbReference type="SAM" id="MobiDB-lite"/>
    </source>
</evidence>
<name>A0AA38MYC1_9AGAR</name>
<feature type="non-terminal residue" evidence="2">
    <location>
        <position position="100"/>
    </location>
</feature>
<sequence length="100" mass="11791">KTAEQKRAQEAKARTRQKEHELELNRLRQAQHQNKVKNAKNTGVQVREAILGYDKSSTSVSNVAKMSRPEKNWKDKRNGKNGGTVQRRHERVNWYHPFLW</sequence>
<proteinExistence type="predicted"/>
<reference evidence="2" key="1">
    <citation type="submission" date="2022-08" db="EMBL/GenBank/DDBJ databases">
        <authorList>
            <consortium name="DOE Joint Genome Institute"/>
            <person name="Min B."/>
            <person name="Sierra-Patev S."/>
            <person name="Naranjo-Ortiz M."/>
            <person name="Looney B."/>
            <person name="Konkel Z."/>
            <person name="Slot J.C."/>
            <person name="Sakamoto Y."/>
            <person name="Steenwyk J.L."/>
            <person name="Rokas A."/>
            <person name="Carro J."/>
            <person name="Camarero S."/>
            <person name="Ferreira P."/>
            <person name="Molpeceres G."/>
            <person name="Ruiz-duenas F.J."/>
            <person name="Serrano A."/>
            <person name="Henrissat B."/>
            <person name="Drula E."/>
            <person name="Hughes K.W."/>
            <person name="Mata J.L."/>
            <person name="Ishikawa N.K."/>
            <person name="Vargas-Isla R."/>
            <person name="Ushijima S."/>
            <person name="Smith C.A."/>
            <person name="Ahrendt S."/>
            <person name="Andreopoulos W."/>
            <person name="He G."/>
            <person name="LaButti K."/>
            <person name="Lipzen A."/>
            <person name="Ng V."/>
            <person name="Riley R."/>
            <person name="Sandor L."/>
            <person name="Barry K."/>
            <person name="Martinez A.T."/>
            <person name="Xiao Y."/>
            <person name="Gibbons J.G."/>
            <person name="Terashima K."/>
            <person name="Hibbett D.S."/>
            <person name="Grigoriev I.V."/>
        </authorList>
    </citation>
    <scope>NUCLEOTIDE SEQUENCE</scope>
    <source>
        <strain evidence="2">ET3784</strain>
    </source>
</reference>
<accession>A0AA38MYC1</accession>
<feature type="compositionally biased region" description="Basic and acidic residues" evidence="1">
    <location>
        <begin position="67"/>
        <end position="78"/>
    </location>
</feature>
<gene>
    <name evidence="2" type="ORF">DFJ43DRAFT_965324</name>
</gene>
<dbReference type="AlphaFoldDB" id="A0AA38MYC1"/>
<organism evidence="2 3">
    <name type="scientific">Lentinula guzmanii</name>
    <dbReference type="NCBI Taxonomy" id="2804957"/>
    <lineage>
        <taxon>Eukaryota</taxon>
        <taxon>Fungi</taxon>
        <taxon>Dikarya</taxon>
        <taxon>Basidiomycota</taxon>
        <taxon>Agaricomycotina</taxon>
        <taxon>Agaricomycetes</taxon>
        <taxon>Agaricomycetidae</taxon>
        <taxon>Agaricales</taxon>
        <taxon>Marasmiineae</taxon>
        <taxon>Omphalotaceae</taxon>
        <taxon>Lentinula</taxon>
    </lineage>
</organism>
<feature type="region of interest" description="Disordered" evidence="1">
    <location>
        <begin position="57"/>
        <end position="88"/>
    </location>
</feature>
<comment type="caution">
    <text evidence="2">The sequence shown here is derived from an EMBL/GenBank/DDBJ whole genome shotgun (WGS) entry which is preliminary data.</text>
</comment>
<keyword evidence="3" id="KW-1185">Reference proteome</keyword>
<reference evidence="2" key="2">
    <citation type="journal article" date="2023" name="Proc. Natl. Acad. Sci. U.S.A.">
        <title>A global phylogenomic analysis of the shiitake genus Lentinula.</title>
        <authorList>
            <person name="Sierra-Patev S."/>
            <person name="Min B."/>
            <person name="Naranjo-Ortiz M."/>
            <person name="Looney B."/>
            <person name="Konkel Z."/>
            <person name="Slot J.C."/>
            <person name="Sakamoto Y."/>
            <person name="Steenwyk J.L."/>
            <person name="Rokas A."/>
            <person name="Carro J."/>
            <person name="Camarero S."/>
            <person name="Ferreira P."/>
            <person name="Molpeceres G."/>
            <person name="Ruiz-Duenas F.J."/>
            <person name="Serrano A."/>
            <person name="Henrissat B."/>
            <person name="Drula E."/>
            <person name="Hughes K.W."/>
            <person name="Mata J.L."/>
            <person name="Ishikawa N.K."/>
            <person name="Vargas-Isla R."/>
            <person name="Ushijima S."/>
            <person name="Smith C.A."/>
            <person name="Donoghue J."/>
            <person name="Ahrendt S."/>
            <person name="Andreopoulos W."/>
            <person name="He G."/>
            <person name="LaButti K."/>
            <person name="Lipzen A."/>
            <person name="Ng V."/>
            <person name="Riley R."/>
            <person name="Sandor L."/>
            <person name="Barry K."/>
            <person name="Martinez A.T."/>
            <person name="Xiao Y."/>
            <person name="Gibbons J.G."/>
            <person name="Terashima K."/>
            <person name="Grigoriev I.V."/>
            <person name="Hibbett D."/>
        </authorList>
    </citation>
    <scope>NUCLEOTIDE SEQUENCE</scope>
    <source>
        <strain evidence="2">ET3784</strain>
    </source>
</reference>
<evidence type="ECO:0000313" key="2">
    <source>
        <dbReference type="EMBL" id="KAJ3730037.1"/>
    </source>
</evidence>
<evidence type="ECO:0000313" key="3">
    <source>
        <dbReference type="Proteomes" id="UP001176059"/>
    </source>
</evidence>
<dbReference type="Proteomes" id="UP001176059">
    <property type="component" value="Unassembled WGS sequence"/>
</dbReference>
<feature type="region of interest" description="Disordered" evidence="1">
    <location>
        <begin position="1"/>
        <end position="20"/>
    </location>
</feature>
<dbReference type="EMBL" id="JANVFO010000036">
    <property type="protein sequence ID" value="KAJ3730037.1"/>
    <property type="molecule type" value="Genomic_DNA"/>
</dbReference>